<accession>A0A1G6AG32</accession>
<keyword evidence="4" id="KW-1185">Reference proteome</keyword>
<feature type="signal peptide" evidence="2">
    <location>
        <begin position="1"/>
        <end position="25"/>
    </location>
</feature>
<name>A0A1G6AG32_EUBOX</name>
<evidence type="ECO:0000256" key="2">
    <source>
        <dbReference type="SAM" id="SignalP"/>
    </source>
</evidence>
<keyword evidence="2" id="KW-0732">Signal</keyword>
<feature type="chain" id="PRO_5039200410" evidence="2">
    <location>
        <begin position="26"/>
        <end position="839"/>
    </location>
</feature>
<keyword evidence="1" id="KW-0472">Membrane</keyword>
<keyword evidence="1" id="KW-1133">Transmembrane helix</keyword>
<sequence length="839" mass="92019">MKKMVKKITSIVLIAALTASVSVISEQKIAEPLTAYAAEKEYVKAIKISYADTKEKAAKEIGDEYTILDKDFNDGMKSHAWIGYSTTSDPDLAITDIKVMNMNGGFNYSDYEALLNEQKAAIKEQVDTVVPALVEYAKNYDVGMDTAKGIYEMLNVFYEDDSEKNLGDFLLEAGRKLVKNSSDSEAREDVEKVFLQGNDTVVTDIENLLVLAQDTKVVKKGSWLSRLSDLGPDGLVAIYKTAKPKLSNEKIKAQIKSDYGDDAKAILNEIASVQETFKDYEETSLATAIENGNETAIEKQMAEAIDVSDSVTEDETFSDEEDAIESYVEHTSEAADVVEAGETLVTAGIVESLKAASYGSISAYEFFMREDLTAEDLYPVAYVMSNGQKSIMQDTGLYGVFESVLAEDCEEADATWDTSLGEGVQSIYEGVDRSIFESDTAITGEALKRLSSKGDSIVSDVVFFGVSATGLLVCGMAGMRIVKYSKALSKLTQEGVLLENSTIEKSLSEYAENLTKETKALYQSNQAYQLSVMQSEGMLRGKNITFHIKNFAKLSETEQRAIWLNAKKGLTDYEKMLLWTKNDSRVKSTYIKLWVKNDTEGKIASKRTQLSELREAKISTNRTAQATARKAILGARVVFAVAAVVSIASAVYEIYNLCSEDNTEFTNIPFNMVDRTYPSGSEAITYVYYTLVTTKDDSKADLHNKKGKEWIGIYTTTASSAGDPILAESLMVSEEDTTANANYEPVTLFGEAGAYNLCNKDITGKSIDSTYIFYTKDADSVVDNEELEEADETTEGDVSDVSATGSTFADGGLIWIVLIIVAIAAIVSGITAYRRKNRG</sequence>
<feature type="transmembrane region" description="Helical" evidence="1">
    <location>
        <begin position="631"/>
        <end position="652"/>
    </location>
</feature>
<evidence type="ECO:0000313" key="4">
    <source>
        <dbReference type="Proteomes" id="UP000199228"/>
    </source>
</evidence>
<reference evidence="3 4" key="1">
    <citation type="submission" date="2016-10" db="EMBL/GenBank/DDBJ databases">
        <authorList>
            <person name="de Groot N.N."/>
        </authorList>
    </citation>
    <scope>NUCLEOTIDE SEQUENCE [LARGE SCALE GENOMIC DNA]</scope>
    <source>
        <strain evidence="3 4">DSM 3217</strain>
    </source>
</reference>
<evidence type="ECO:0000313" key="3">
    <source>
        <dbReference type="EMBL" id="SDB07401.1"/>
    </source>
</evidence>
<evidence type="ECO:0000256" key="1">
    <source>
        <dbReference type="SAM" id="Phobius"/>
    </source>
</evidence>
<dbReference type="AlphaFoldDB" id="A0A1G6AG32"/>
<gene>
    <name evidence="3" type="ORF">SAMN02910417_00548</name>
</gene>
<keyword evidence="1" id="KW-0812">Transmembrane</keyword>
<dbReference type="EMBL" id="FMXR01000005">
    <property type="protein sequence ID" value="SDB07401.1"/>
    <property type="molecule type" value="Genomic_DNA"/>
</dbReference>
<proteinExistence type="predicted"/>
<feature type="transmembrane region" description="Helical" evidence="1">
    <location>
        <begin position="461"/>
        <end position="482"/>
    </location>
</feature>
<organism evidence="3 4">
    <name type="scientific">Eubacterium oxidoreducens</name>
    <dbReference type="NCBI Taxonomy" id="1732"/>
    <lineage>
        <taxon>Bacteria</taxon>
        <taxon>Bacillati</taxon>
        <taxon>Bacillota</taxon>
        <taxon>Clostridia</taxon>
        <taxon>Eubacteriales</taxon>
        <taxon>Eubacteriaceae</taxon>
        <taxon>Eubacterium</taxon>
    </lineage>
</organism>
<feature type="transmembrane region" description="Helical" evidence="1">
    <location>
        <begin position="812"/>
        <end position="833"/>
    </location>
</feature>
<protein>
    <submittedName>
        <fullName evidence="3">Uncharacterized protein</fullName>
    </submittedName>
</protein>
<dbReference type="Proteomes" id="UP000199228">
    <property type="component" value="Unassembled WGS sequence"/>
</dbReference>
<dbReference type="STRING" id="1732.SAMN02910417_00548"/>